<dbReference type="PROSITE" id="PS00455">
    <property type="entry name" value="AMP_BINDING"/>
    <property type="match status" value="1"/>
</dbReference>
<dbReference type="InterPro" id="IPR013120">
    <property type="entry name" value="FAR_NAD-bd"/>
</dbReference>
<keyword evidence="1" id="KW-0596">Phosphopantetheine</keyword>
<keyword evidence="5" id="KW-1185">Reference proteome</keyword>
<dbReference type="Gene3D" id="1.10.1200.10">
    <property type="entry name" value="ACP-like"/>
    <property type="match status" value="1"/>
</dbReference>
<keyword evidence="2" id="KW-0597">Phosphoprotein</keyword>
<dbReference type="PANTHER" id="PTHR43439">
    <property type="entry name" value="PHENYLACETATE-COENZYME A LIGASE"/>
    <property type="match status" value="1"/>
</dbReference>
<dbReference type="SUPFAM" id="SSF51735">
    <property type="entry name" value="NAD(P)-binding Rossmann-fold domains"/>
    <property type="match status" value="1"/>
</dbReference>
<feature type="domain" description="Carrier" evidence="3">
    <location>
        <begin position="557"/>
        <end position="640"/>
    </location>
</feature>
<reference evidence="4" key="2">
    <citation type="journal article" date="2023" name="IMA Fungus">
        <title>Comparative genomic study of the Penicillium genus elucidates a diverse pangenome and 15 lateral gene transfer events.</title>
        <authorList>
            <person name="Petersen C."/>
            <person name="Sorensen T."/>
            <person name="Nielsen M.R."/>
            <person name="Sondergaard T.E."/>
            <person name="Sorensen J.L."/>
            <person name="Fitzpatrick D.A."/>
            <person name="Frisvad J.C."/>
            <person name="Nielsen K.L."/>
        </authorList>
    </citation>
    <scope>NUCLEOTIDE SEQUENCE</scope>
    <source>
        <strain evidence="4">IBT 30069</strain>
    </source>
</reference>
<comment type="caution">
    <text evidence="4">The sequence shown here is derived from an EMBL/GenBank/DDBJ whole genome shotgun (WGS) entry which is preliminary data.</text>
</comment>
<evidence type="ECO:0000259" key="3">
    <source>
        <dbReference type="PROSITE" id="PS50075"/>
    </source>
</evidence>
<dbReference type="SUPFAM" id="SSF56801">
    <property type="entry name" value="Acetyl-CoA synthetase-like"/>
    <property type="match status" value="1"/>
</dbReference>
<dbReference type="PANTHER" id="PTHR43439:SF2">
    <property type="entry name" value="ENZYME, PUTATIVE (JCVI)-RELATED"/>
    <property type="match status" value="1"/>
</dbReference>
<dbReference type="Pfam" id="PF07993">
    <property type="entry name" value="NAD_binding_4"/>
    <property type="match status" value="1"/>
</dbReference>
<proteinExistence type="predicted"/>
<evidence type="ECO:0000313" key="4">
    <source>
        <dbReference type="EMBL" id="KAJ5109493.1"/>
    </source>
</evidence>
<evidence type="ECO:0000256" key="2">
    <source>
        <dbReference type="ARBA" id="ARBA00022553"/>
    </source>
</evidence>
<dbReference type="InterPro" id="IPR036736">
    <property type="entry name" value="ACP-like_sf"/>
</dbReference>
<dbReference type="AlphaFoldDB" id="A0A9W9FZV9"/>
<dbReference type="InterPro" id="IPR042099">
    <property type="entry name" value="ANL_N_sf"/>
</dbReference>
<evidence type="ECO:0000313" key="5">
    <source>
        <dbReference type="Proteomes" id="UP001149165"/>
    </source>
</evidence>
<dbReference type="OrthoDB" id="429813at2759"/>
<dbReference type="InterPro" id="IPR009081">
    <property type="entry name" value="PP-bd_ACP"/>
</dbReference>
<dbReference type="InterPro" id="IPR000873">
    <property type="entry name" value="AMP-dep_synth/lig_dom"/>
</dbReference>
<sequence>MQLSVSEGRLLTQVLDQQALDSPSSLYCIHPSYNEKDDWVEITIHQFSNAVNRLAWWINGNMNGKIGQQVLAYIGTNDLRYGAFVLACMKKGHTALLLSTRNSQQAQRHLLEITKCSILVDGSEKSQLKHAVDEIEAICVDVSLERWQMPGVGEVFQSEKVPLFSHDVQFHDVEDLPAIIIHSSGTTGFPKPVNVTHGYLATIDNMQTLPVPVGRQISLNCLHHRGEVRLFYSPMFHFMGIICLAESLFFQTPFFFVPDRPLTPGLFSQIMNSNNPPTWGALAPYTLEALMNSEDGIAGLKKLSGVIYGGAPMAEATGNKLSSMLRVQTVMGSSETSYTPGLQCEDPADWAYNEWVPGFDLRMEDAGNDLWELVLPQSRTRQYHGISHSYPQVGEYRTGDLFRSHPSKSGLWRYDGRRDDLIVLSNGEKFNPIEAEGLIGSHPLVNKVVIFGQGRFQAALLVEPSWEQLPSSWTFDLLKRTIWPLVEKANMALPAYAKIFESHIAFTSRDKPFQLSPKGTIRRLDIVRDYEAELESLYERKNAVTQPLEHKNDPLGTDFLQIQDWIQQEVAQTLNTETVDPESDLSVLGMDSLQVIQLSQRLEFAERELFELQKPSLWTSAEIYDLSTISQLTQALYGHIHGHEPPDQQSRASIWSRKDKLIRSIWQQAQLLGSSGLTIAITGTTGELGSYVLNSILQDPSISLVICLNRSSDAAKKQVASFEQKELSTPWLTETSRVQFWTCSLDERFLGLESQKYTFLKENVDIVLHNAWPVNFNKPLDFFAPQIAGTRRLLTLVGESSRHADFHFVSSVSSVSTVMSQTTGSEIEIAESLPEVTQTLDQGYGESKFVAEHLCKIASDQSESRIAIHRVGQLGGPTNPKAGMWNTRDWFPCLVRSSRTMKKIPSTLGPLYVDWLPIDTAARIVTEILQSRQRQDRPSFMVYHITNPNLGDWRALVDIVARACDANVVPLAEWVRDLELRVAGEAGDQRDIPAAGLLDFFRFLVSREGFPKLKFSVANSQMESKTLRRVNPVNDHLMNVWLRQWKEWIPGLVV</sequence>
<gene>
    <name evidence="4" type="ORF">N7456_006168</name>
</gene>
<evidence type="ECO:0000256" key="1">
    <source>
        <dbReference type="ARBA" id="ARBA00022450"/>
    </source>
</evidence>
<dbReference type="Proteomes" id="UP001149165">
    <property type="component" value="Unassembled WGS sequence"/>
</dbReference>
<name>A0A9W9FZV9_9EURO</name>
<dbReference type="InterPro" id="IPR051414">
    <property type="entry name" value="Adenylate-forming_Reductase"/>
</dbReference>
<dbReference type="Pfam" id="PF23562">
    <property type="entry name" value="AMP-binding_C_3"/>
    <property type="match status" value="1"/>
</dbReference>
<dbReference type="PROSITE" id="PS50075">
    <property type="entry name" value="CARRIER"/>
    <property type="match status" value="1"/>
</dbReference>
<accession>A0A9W9FZV9</accession>
<dbReference type="Pfam" id="PF00501">
    <property type="entry name" value="AMP-binding"/>
    <property type="match status" value="1"/>
</dbReference>
<protein>
    <submittedName>
        <fullName evidence="4">NRPS-like enzyme</fullName>
    </submittedName>
</protein>
<dbReference type="EMBL" id="JAPQKH010000003">
    <property type="protein sequence ID" value="KAJ5109493.1"/>
    <property type="molecule type" value="Genomic_DNA"/>
</dbReference>
<dbReference type="Gene3D" id="3.40.50.720">
    <property type="entry name" value="NAD(P)-binding Rossmann-like Domain"/>
    <property type="match status" value="1"/>
</dbReference>
<reference evidence="4" key="1">
    <citation type="submission" date="2022-11" db="EMBL/GenBank/DDBJ databases">
        <authorList>
            <person name="Petersen C."/>
        </authorList>
    </citation>
    <scope>NUCLEOTIDE SEQUENCE</scope>
    <source>
        <strain evidence="4">IBT 30069</strain>
    </source>
</reference>
<organism evidence="4 5">
    <name type="scientific">Penicillium angulare</name>
    <dbReference type="NCBI Taxonomy" id="116970"/>
    <lineage>
        <taxon>Eukaryota</taxon>
        <taxon>Fungi</taxon>
        <taxon>Dikarya</taxon>
        <taxon>Ascomycota</taxon>
        <taxon>Pezizomycotina</taxon>
        <taxon>Eurotiomycetes</taxon>
        <taxon>Eurotiomycetidae</taxon>
        <taxon>Eurotiales</taxon>
        <taxon>Aspergillaceae</taxon>
        <taxon>Penicillium</taxon>
    </lineage>
</organism>
<dbReference type="SUPFAM" id="SSF47336">
    <property type="entry name" value="ACP-like"/>
    <property type="match status" value="1"/>
</dbReference>
<dbReference type="InterPro" id="IPR036291">
    <property type="entry name" value="NAD(P)-bd_dom_sf"/>
</dbReference>
<dbReference type="Pfam" id="PF00550">
    <property type="entry name" value="PP-binding"/>
    <property type="match status" value="1"/>
</dbReference>
<dbReference type="GO" id="GO:0044550">
    <property type="term" value="P:secondary metabolite biosynthetic process"/>
    <property type="evidence" value="ECO:0007669"/>
    <property type="project" value="UniProtKB-ARBA"/>
</dbReference>
<dbReference type="InterPro" id="IPR020845">
    <property type="entry name" value="AMP-binding_CS"/>
</dbReference>
<dbReference type="Gene3D" id="3.40.50.12780">
    <property type="entry name" value="N-terminal domain of ligase-like"/>
    <property type="match status" value="1"/>
</dbReference>